<dbReference type="EMBL" id="MFUA01000002">
    <property type="protein sequence ID" value="OGI77730.1"/>
    <property type="molecule type" value="Genomic_DNA"/>
</dbReference>
<reference evidence="2 3" key="1">
    <citation type="journal article" date="2016" name="Nat. Commun.">
        <title>Thousands of microbial genomes shed light on interconnected biogeochemical processes in an aquifer system.</title>
        <authorList>
            <person name="Anantharaman K."/>
            <person name="Brown C.T."/>
            <person name="Hug L.A."/>
            <person name="Sharon I."/>
            <person name="Castelle C.J."/>
            <person name="Probst A.J."/>
            <person name="Thomas B.C."/>
            <person name="Singh A."/>
            <person name="Wilkins M.J."/>
            <person name="Karaoz U."/>
            <person name="Brodie E.L."/>
            <person name="Williams K.H."/>
            <person name="Hubbard S.S."/>
            <person name="Banfield J.F."/>
        </authorList>
    </citation>
    <scope>NUCLEOTIDE SEQUENCE [LARGE SCALE GENOMIC DNA]</scope>
</reference>
<sequence>MKELKEINPRHDGASKNKGQAMLISVIFFLFISLAITSGLVSPSVREFKIANDLIKSRQSFFLSESALEDSYFRLKTGKTIGSTNTITLGSNSATAVITDSGYNEKTISSLGDVSSRQRKNEIILTTGDGVSFNYGIQSGLGGFVIGNAIVNGNVYSNGTITGNNGATVTGSAISAGPSGFIDNIDIGQNGIGDAIARGVTNSTIAGNLFCQTGTNNNKSCNTSQTDPPSVGFPISQDMLDQWKLDAEAGGVIVGNLTISVPTSLGPKKITGDLAINSDLTITDTIYVVGNITTNNNAHISLSSSYGSMGGIIATDGRVILSNNAQFFGSGTEGSYILLVTTSVCPTGCSGQNAIEILNNVGAILVNAQNGTVHLNNNVELNEVVGYKIIIDNGAEINYTSGLANNYFTSGPTGGWSIKSWKEVE</sequence>
<comment type="caution">
    <text evidence="2">The sequence shown here is derived from an EMBL/GenBank/DDBJ whole genome shotgun (WGS) entry which is preliminary data.</text>
</comment>
<evidence type="ECO:0008006" key="4">
    <source>
        <dbReference type="Google" id="ProtNLM"/>
    </source>
</evidence>
<evidence type="ECO:0000313" key="3">
    <source>
        <dbReference type="Proteomes" id="UP000178374"/>
    </source>
</evidence>
<organism evidence="2 3">
    <name type="scientific">Candidatus Nomurabacteria bacterium RIFCSPHIGHO2_02_FULL_37_13</name>
    <dbReference type="NCBI Taxonomy" id="1801750"/>
    <lineage>
        <taxon>Bacteria</taxon>
        <taxon>Candidatus Nomuraibacteriota</taxon>
    </lineage>
</organism>
<evidence type="ECO:0000256" key="1">
    <source>
        <dbReference type="SAM" id="Phobius"/>
    </source>
</evidence>
<protein>
    <recommendedName>
        <fullName evidence="4">Type 4 fimbrial biogenesis protein PilX N-terminal domain-containing protein</fullName>
    </recommendedName>
</protein>
<keyword evidence="1" id="KW-1133">Transmembrane helix</keyword>
<name>A0A1F6W720_9BACT</name>
<keyword evidence="1" id="KW-0812">Transmembrane</keyword>
<dbReference type="AlphaFoldDB" id="A0A1F6W720"/>
<accession>A0A1F6W720</accession>
<feature type="transmembrane region" description="Helical" evidence="1">
    <location>
        <begin position="21"/>
        <end position="41"/>
    </location>
</feature>
<evidence type="ECO:0000313" key="2">
    <source>
        <dbReference type="EMBL" id="OGI77730.1"/>
    </source>
</evidence>
<gene>
    <name evidence="2" type="ORF">A3B85_03145</name>
</gene>
<keyword evidence="1" id="KW-0472">Membrane</keyword>
<proteinExistence type="predicted"/>
<dbReference type="Proteomes" id="UP000178374">
    <property type="component" value="Unassembled WGS sequence"/>
</dbReference>
<dbReference type="STRING" id="1801750.A3B85_03145"/>